<dbReference type="AlphaFoldDB" id="A0A7T8H0J0"/>
<dbReference type="GO" id="GO:0005634">
    <property type="term" value="C:nucleus"/>
    <property type="evidence" value="ECO:0007669"/>
    <property type="project" value="InterPro"/>
</dbReference>
<dbReference type="InterPro" id="IPR000331">
    <property type="entry name" value="Rap/Ran_GAP_dom"/>
</dbReference>
<dbReference type="InterPro" id="IPR035974">
    <property type="entry name" value="Rap/Ran-GAP_sf"/>
</dbReference>
<dbReference type="SUPFAM" id="SSF111347">
    <property type="entry name" value="Rap/Ran-GAP"/>
    <property type="match status" value="1"/>
</dbReference>
<dbReference type="Pfam" id="PF02145">
    <property type="entry name" value="Rap_GAP"/>
    <property type="match status" value="1"/>
</dbReference>
<evidence type="ECO:0000256" key="2">
    <source>
        <dbReference type="SAM" id="MobiDB-lite"/>
    </source>
</evidence>
<dbReference type="EMBL" id="CP045899">
    <property type="protein sequence ID" value="QQP41285.1"/>
    <property type="molecule type" value="Genomic_DNA"/>
</dbReference>
<evidence type="ECO:0000259" key="3">
    <source>
        <dbReference type="PROSITE" id="PS50085"/>
    </source>
</evidence>
<proteinExistence type="predicted"/>
<dbReference type="PANTHER" id="PTHR10063">
    <property type="entry name" value="TUBERIN"/>
    <property type="match status" value="1"/>
</dbReference>
<evidence type="ECO:0000313" key="5">
    <source>
        <dbReference type="Proteomes" id="UP000595437"/>
    </source>
</evidence>
<dbReference type="PANTHER" id="PTHR10063:SF11">
    <property type="entry name" value="RHO GTPASE-ACTIVATING PROTEIN CG5521-RELATED"/>
    <property type="match status" value="1"/>
</dbReference>
<protein>
    <submittedName>
        <fullName evidence="4">Rho GTPaseactivating protein CG5521like</fullName>
    </submittedName>
</protein>
<dbReference type="InterPro" id="IPR027107">
    <property type="entry name" value="Tuberin/Ral-act_asu"/>
</dbReference>
<sequence length="390" mass="43907">MDNLDDLLSYLSVSSPELLEEKPLNAVGNPQFFDCLGEKEFISGVLGQRTAERDTASKTASQCLSPESSSFQFYRSLFNQLGPQVHLLKKSERLIRELKNLDNIRGRETHKIAVIYVAPGQEDKTSILDNSSGSEAYEASYRAGLGVELESHRGFMAGLRKNKSTGETSPYYATSFLEIMFHVATRMPSQSEESLLQKTRHLGNDEIHIVEFCDVLIIIYPLPNRLFRIQISRKPECIVDGKALPGLVRATALNASRAKRHVEERSKALEELIRNHRERSTYEDFITRVFSPRPLLNLFQQPLRSSLTLSEQLRPRSKTEIQIQRHPTLSPEPIPDEPPLSTSPKSMKKMSFKTGKVKGIPVVNSSAGGGGGGIIREENNDERNMRDLRK</sequence>
<feature type="domain" description="Rap-GAP" evidence="3">
    <location>
        <begin position="98"/>
        <end position="307"/>
    </location>
</feature>
<gene>
    <name evidence="4" type="ORF">FKW44_015601</name>
</gene>
<dbReference type="GO" id="GO:0005096">
    <property type="term" value="F:GTPase activator activity"/>
    <property type="evidence" value="ECO:0007669"/>
    <property type="project" value="UniProtKB-KW"/>
</dbReference>
<dbReference type="GO" id="GO:0005737">
    <property type="term" value="C:cytoplasm"/>
    <property type="evidence" value="ECO:0007669"/>
    <property type="project" value="TreeGrafter"/>
</dbReference>
<dbReference type="GO" id="GO:0051056">
    <property type="term" value="P:regulation of small GTPase mediated signal transduction"/>
    <property type="evidence" value="ECO:0007669"/>
    <property type="project" value="InterPro"/>
</dbReference>
<dbReference type="PROSITE" id="PS50085">
    <property type="entry name" value="RAPGAP"/>
    <property type="match status" value="1"/>
</dbReference>
<reference evidence="5" key="1">
    <citation type="submission" date="2021-01" db="EMBL/GenBank/DDBJ databases">
        <title>Caligus Genome Assembly.</title>
        <authorList>
            <person name="Gallardo-Escarate C."/>
        </authorList>
    </citation>
    <scope>NUCLEOTIDE SEQUENCE [LARGE SCALE GENOMIC DNA]</scope>
</reference>
<feature type="region of interest" description="Disordered" evidence="2">
    <location>
        <begin position="310"/>
        <end position="390"/>
    </location>
</feature>
<dbReference type="Proteomes" id="UP000595437">
    <property type="component" value="Chromosome 10"/>
</dbReference>
<keyword evidence="1" id="KW-0343">GTPase activation</keyword>
<evidence type="ECO:0000313" key="4">
    <source>
        <dbReference type="EMBL" id="QQP41285.1"/>
    </source>
</evidence>
<feature type="compositionally biased region" description="Basic and acidic residues" evidence="2">
    <location>
        <begin position="375"/>
        <end position="390"/>
    </location>
</feature>
<evidence type="ECO:0000256" key="1">
    <source>
        <dbReference type="ARBA" id="ARBA00022468"/>
    </source>
</evidence>
<organism evidence="4 5">
    <name type="scientific">Caligus rogercresseyi</name>
    <name type="common">Sea louse</name>
    <dbReference type="NCBI Taxonomy" id="217165"/>
    <lineage>
        <taxon>Eukaryota</taxon>
        <taxon>Metazoa</taxon>
        <taxon>Ecdysozoa</taxon>
        <taxon>Arthropoda</taxon>
        <taxon>Crustacea</taxon>
        <taxon>Multicrustacea</taxon>
        <taxon>Hexanauplia</taxon>
        <taxon>Copepoda</taxon>
        <taxon>Siphonostomatoida</taxon>
        <taxon>Caligidae</taxon>
        <taxon>Caligus</taxon>
    </lineage>
</organism>
<accession>A0A7T8H0J0</accession>
<dbReference type="OrthoDB" id="19311at2759"/>
<name>A0A7T8H0J0_CALRO</name>
<dbReference type="Gene3D" id="3.40.50.11210">
    <property type="entry name" value="Rap/Ran-GAP"/>
    <property type="match status" value="1"/>
</dbReference>
<keyword evidence="5" id="KW-1185">Reference proteome</keyword>